<proteinExistence type="predicted"/>
<dbReference type="Proteomes" id="UP000094769">
    <property type="component" value="Unassembled WGS sequence"/>
</dbReference>
<evidence type="ECO:0000313" key="2">
    <source>
        <dbReference type="EMBL" id="ODJ86533.1"/>
    </source>
</evidence>
<sequence>MGYVLLSYIRNGSADYGSGYLGNMMWVFIKGISKEVSVKQLHKLITRQLNPLWSIMPIRGVKVEESKILKIMHTKSRVWEYYGLVCFKPSQQVHAVIGRLNTIKINGMRLQAHPYIRRRKSRDRRQRLVEGTEQYPGDRRRNDRRRGNLVSQISDPMG</sequence>
<reference evidence="2 3" key="1">
    <citation type="submission" date="2016-06" db="EMBL/GenBank/DDBJ databases">
        <title>Genome sequence of endosymbiont of Candidatus Endolucinida thiodiazotropha.</title>
        <authorList>
            <person name="Poehlein A."/>
            <person name="Koenig S."/>
            <person name="Heiden S.E."/>
            <person name="Thuermer A."/>
            <person name="Voget S."/>
            <person name="Daniel R."/>
            <person name="Markert S."/>
            <person name="Gros O."/>
            <person name="Schweder T."/>
        </authorList>
    </citation>
    <scope>NUCLEOTIDE SEQUENCE [LARGE SCALE GENOMIC DNA]</scope>
    <source>
        <strain evidence="2 3">COS</strain>
    </source>
</reference>
<comment type="caution">
    <text evidence="2">The sequence shown here is derived from an EMBL/GenBank/DDBJ whole genome shotgun (WGS) entry which is preliminary data.</text>
</comment>
<dbReference type="SUPFAM" id="SSF54928">
    <property type="entry name" value="RNA-binding domain, RBD"/>
    <property type="match status" value="1"/>
</dbReference>
<dbReference type="GO" id="GO:0003676">
    <property type="term" value="F:nucleic acid binding"/>
    <property type="evidence" value="ECO:0007669"/>
    <property type="project" value="InterPro"/>
</dbReference>
<name>A0A7Z1AEL5_9GAMM</name>
<protein>
    <recommendedName>
        <fullName evidence="4">RRM domain-containing protein</fullName>
    </recommendedName>
</protein>
<evidence type="ECO:0000313" key="3">
    <source>
        <dbReference type="Proteomes" id="UP000094769"/>
    </source>
</evidence>
<dbReference type="CDD" id="cd00590">
    <property type="entry name" value="RRM_SF"/>
    <property type="match status" value="1"/>
</dbReference>
<organism evidence="2 3">
    <name type="scientific">Candidatus Thiodiazotropha endolucinida</name>
    <dbReference type="NCBI Taxonomy" id="1655433"/>
    <lineage>
        <taxon>Bacteria</taxon>
        <taxon>Pseudomonadati</taxon>
        <taxon>Pseudomonadota</taxon>
        <taxon>Gammaproteobacteria</taxon>
        <taxon>Chromatiales</taxon>
        <taxon>Sedimenticolaceae</taxon>
        <taxon>Candidatus Thiodiazotropha</taxon>
    </lineage>
</organism>
<dbReference type="InterPro" id="IPR035979">
    <property type="entry name" value="RBD_domain_sf"/>
</dbReference>
<dbReference type="Gene3D" id="3.30.70.330">
    <property type="match status" value="1"/>
</dbReference>
<feature type="compositionally biased region" description="Basic and acidic residues" evidence="1">
    <location>
        <begin position="126"/>
        <end position="141"/>
    </location>
</feature>
<dbReference type="AlphaFoldDB" id="A0A7Z1AEL5"/>
<gene>
    <name evidence="2" type="ORF">CODIS_31730</name>
</gene>
<evidence type="ECO:0008006" key="4">
    <source>
        <dbReference type="Google" id="ProtNLM"/>
    </source>
</evidence>
<evidence type="ECO:0000256" key="1">
    <source>
        <dbReference type="SAM" id="MobiDB-lite"/>
    </source>
</evidence>
<feature type="region of interest" description="Disordered" evidence="1">
    <location>
        <begin position="121"/>
        <end position="158"/>
    </location>
</feature>
<keyword evidence="3" id="KW-1185">Reference proteome</keyword>
<dbReference type="EMBL" id="MARB01000020">
    <property type="protein sequence ID" value="ODJ86533.1"/>
    <property type="molecule type" value="Genomic_DNA"/>
</dbReference>
<accession>A0A7Z1AEL5</accession>
<dbReference type="InterPro" id="IPR012677">
    <property type="entry name" value="Nucleotide-bd_a/b_plait_sf"/>
</dbReference>
<feature type="compositionally biased region" description="Polar residues" evidence="1">
    <location>
        <begin position="149"/>
        <end position="158"/>
    </location>
</feature>